<dbReference type="Pfam" id="PF16450">
    <property type="entry name" value="Prot_ATP_ID_OB_C"/>
    <property type="match status" value="1"/>
</dbReference>
<dbReference type="VEuPathDB" id="FungiDB:YALI0_D09119g"/>
<dbReference type="InterPro" id="IPR003593">
    <property type="entry name" value="AAA+_ATPase"/>
</dbReference>
<evidence type="ECO:0000256" key="8">
    <source>
        <dbReference type="ARBA" id="ARBA00023242"/>
    </source>
</evidence>
<evidence type="ECO:0000259" key="13">
    <source>
        <dbReference type="SMART" id="SM00382"/>
    </source>
</evidence>
<evidence type="ECO:0000313" key="16">
    <source>
        <dbReference type="Proteomes" id="UP000182444"/>
    </source>
</evidence>
<evidence type="ECO:0000256" key="9">
    <source>
        <dbReference type="ARBA" id="ARBA00024661"/>
    </source>
</evidence>
<organism evidence="14 16">
    <name type="scientific">Yarrowia lipolytica</name>
    <name type="common">Candida lipolytica</name>
    <dbReference type="NCBI Taxonomy" id="4952"/>
    <lineage>
        <taxon>Eukaryota</taxon>
        <taxon>Fungi</taxon>
        <taxon>Dikarya</taxon>
        <taxon>Ascomycota</taxon>
        <taxon>Saccharomycotina</taxon>
        <taxon>Dipodascomycetes</taxon>
        <taxon>Dipodascales</taxon>
        <taxon>Dipodascales incertae sedis</taxon>
        <taxon>Yarrowia</taxon>
    </lineage>
</organism>
<feature type="domain" description="AAA+ ATPase" evidence="13">
    <location>
        <begin position="193"/>
        <end position="332"/>
    </location>
</feature>
<dbReference type="Proteomes" id="UP000182444">
    <property type="component" value="Chromosome 1D"/>
</dbReference>
<dbReference type="Gene3D" id="2.40.50.140">
    <property type="entry name" value="Nucleic acid-binding proteins"/>
    <property type="match status" value="1"/>
</dbReference>
<dbReference type="GO" id="GO:0070682">
    <property type="term" value="P:proteasome regulatory particle assembly"/>
    <property type="evidence" value="ECO:0007669"/>
    <property type="project" value="UniProtKB-ARBA"/>
</dbReference>
<keyword evidence="7" id="KW-0647">Proteasome</keyword>
<evidence type="ECO:0000256" key="11">
    <source>
        <dbReference type="RuleBase" id="RU003651"/>
    </source>
</evidence>
<dbReference type="GO" id="GO:0005524">
    <property type="term" value="F:ATP binding"/>
    <property type="evidence" value="ECO:0007669"/>
    <property type="project" value="UniProtKB-KW"/>
</dbReference>
<dbReference type="Gene3D" id="1.10.8.60">
    <property type="match status" value="1"/>
</dbReference>
<dbReference type="InterPro" id="IPR050221">
    <property type="entry name" value="26S_Proteasome_ATPase"/>
</dbReference>
<dbReference type="OrthoDB" id="9443236at2759"/>
<evidence type="ECO:0000256" key="12">
    <source>
        <dbReference type="SAM" id="Coils"/>
    </source>
</evidence>
<comment type="subcellular location">
    <subcellularLocation>
        <location evidence="2">Cytoplasm</location>
    </subcellularLocation>
    <subcellularLocation>
        <location evidence="1">Nucleus</location>
    </subcellularLocation>
</comment>
<dbReference type="EMBL" id="CP017556">
    <property type="protein sequence ID" value="AOW03813.1"/>
    <property type="molecule type" value="Genomic_DNA"/>
</dbReference>
<evidence type="ECO:0000313" key="15">
    <source>
        <dbReference type="EMBL" id="RDW24877.1"/>
    </source>
</evidence>
<dbReference type="InterPro" id="IPR032501">
    <property type="entry name" value="Prot_ATP_ID_OB_2nd"/>
</dbReference>
<dbReference type="Gene3D" id="3.40.50.300">
    <property type="entry name" value="P-loop containing nucleotide triphosphate hydrolases"/>
    <property type="match status" value="1"/>
</dbReference>
<keyword evidence="12" id="KW-0175">Coiled coil</keyword>
<keyword evidence="15" id="KW-0378">Hydrolase</keyword>
<dbReference type="KEGG" id="yli:2910831"/>
<name>A0A1H6PZ24_YARLL</name>
<evidence type="ECO:0000313" key="14">
    <source>
        <dbReference type="EMBL" id="AOW03813.1"/>
    </source>
</evidence>
<dbReference type="FunFam" id="1.10.8.60:FF:000009">
    <property type="entry name" value="26S protease regulatory subunit 6A"/>
    <property type="match status" value="1"/>
</dbReference>
<gene>
    <name evidence="15" type="ORF">B0I71DRAFT_133548</name>
    <name evidence="14" type="ORF">YALI1_D11614g</name>
</gene>
<evidence type="ECO:0000256" key="7">
    <source>
        <dbReference type="ARBA" id="ARBA00022942"/>
    </source>
</evidence>
<dbReference type="GO" id="GO:0005634">
    <property type="term" value="C:nucleus"/>
    <property type="evidence" value="ECO:0007669"/>
    <property type="project" value="UniProtKB-SubCell"/>
</dbReference>
<dbReference type="InterPro" id="IPR041569">
    <property type="entry name" value="AAA_lid_3"/>
</dbReference>
<dbReference type="Pfam" id="PF17862">
    <property type="entry name" value="AAA_lid_3"/>
    <property type="match status" value="1"/>
</dbReference>
<dbReference type="EMBL" id="KZ859017">
    <property type="protein sequence ID" value="RDW24877.1"/>
    <property type="molecule type" value="Genomic_DNA"/>
</dbReference>
<keyword evidence="8" id="KW-0539">Nucleus</keyword>
<feature type="coiled-coil region" evidence="12">
    <location>
        <begin position="13"/>
        <end position="47"/>
    </location>
</feature>
<dbReference type="GO" id="GO:0005737">
    <property type="term" value="C:cytoplasm"/>
    <property type="evidence" value="ECO:0007669"/>
    <property type="project" value="UniProtKB-SubCell"/>
</dbReference>
<dbReference type="RefSeq" id="XP_502605.1">
    <property type="nucleotide sequence ID" value="XM_502605.1"/>
</dbReference>
<dbReference type="Pfam" id="PF00004">
    <property type="entry name" value="AAA"/>
    <property type="match status" value="1"/>
</dbReference>
<comment type="similarity">
    <text evidence="3 11">Belongs to the AAA ATPase family.</text>
</comment>
<evidence type="ECO:0000256" key="6">
    <source>
        <dbReference type="ARBA" id="ARBA00022840"/>
    </source>
</evidence>
<dbReference type="FunFam" id="2.40.50.140:FF:000076">
    <property type="entry name" value="26S protease regulatory subunit 6A"/>
    <property type="match status" value="1"/>
</dbReference>
<dbReference type="PANTHER" id="PTHR23073">
    <property type="entry name" value="26S PROTEASOME REGULATORY SUBUNIT"/>
    <property type="match status" value="1"/>
</dbReference>
<dbReference type="PROSITE" id="PS00674">
    <property type="entry name" value="AAA"/>
    <property type="match status" value="1"/>
</dbReference>
<evidence type="ECO:0000256" key="1">
    <source>
        <dbReference type="ARBA" id="ARBA00004123"/>
    </source>
</evidence>
<dbReference type="FunFam" id="3.40.50.300:FF:000037">
    <property type="entry name" value="26S protease regulatory subunit 6A"/>
    <property type="match status" value="1"/>
</dbReference>
<evidence type="ECO:0000256" key="4">
    <source>
        <dbReference type="ARBA" id="ARBA00022490"/>
    </source>
</evidence>
<dbReference type="InterPro" id="IPR027417">
    <property type="entry name" value="P-loop_NTPase"/>
</dbReference>
<dbReference type="VEuPathDB" id="FungiDB:YALI1_D11614g"/>
<dbReference type="InterPro" id="IPR012340">
    <property type="entry name" value="NA-bd_OB-fold"/>
</dbReference>
<dbReference type="GO" id="GO:0008540">
    <property type="term" value="C:proteasome regulatory particle, base subcomplex"/>
    <property type="evidence" value="ECO:0007669"/>
    <property type="project" value="EnsemblFungi"/>
</dbReference>
<evidence type="ECO:0000313" key="17">
    <source>
        <dbReference type="Proteomes" id="UP000256601"/>
    </source>
</evidence>
<evidence type="ECO:0000256" key="5">
    <source>
        <dbReference type="ARBA" id="ARBA00022741"/>
    </source>
</evidence>
<keyword evidence="6 11" id="KW-0067">ATP-binding</keyword>
<sequence>MEDLDFDIASNSTQDILNRKRLLENEIKIMKSEFQRLSHERNTMNEKIKDNADKIENNKVLPYLVGNVVELLDMEGEVAEEGANVDVEASRVGKSAVIKTSTRQTVFLPLVGLVDPETLKPGDLIGVNKDSFLILDTLPAEYDSRVKAMEVDEKPKETYADIGGLDKQVEELVEAVVLPLKQAEKFKQLGIKPPKGALMYGPPGTGKTLLARACAAQSNATFLKLAAPQLVQMFIGDGAKLVRDAFALAKEKAPTIIFIDELDAIGTKRFDSDKSGDREVQRTMLELLNQLDGFGSDDRVKVLAATNRVDVLDPALLRSGRLDRKIEFPLPSESARADILQIHSRKMTCDDSINWMELARSTDEFNGAQLKAVTVEAGMIALRSGKNKITHEDFVEAITEVQARKSKSVSFYA</sequence>
<evidence type="ECO:0000256" key="2">
    <source>
        <dbReference type="ARBA" id="ARBA00004496"/>
    </source>
</evidence>
<keyword evidence="4" id="KW-0963">Cytoplasm</keyword>
<reference evidence="14 16" key="1">
    <citation type="journal article" date="2016" name="PLoS ONE">
        <title>Sequence Assembly of Yarrowia lipolytica Strain W29/CLIB89 Shows Transposable Element Diversity.</title>
        <authorList>
            <person name="Magnan C."/>
            <person name="Yu J."/>
            <person name="Chang I."/>
            <person name="Jahn E."/>
            <person name="Kanomata Y."/>
            <person name="Wu J."/>
            <person name="Zeller M."/>
            <person name="Oakes M."/>
            <person name="Baldi P."/>
            <person name="Sandmeyer S."/>
        </authorList>
    </citation>
    <scope>NUCLEOTIDE SEQUENCE [LARGE SCALE GENOMIC DNA]</scope>
    <source>
        <strain evidence="14">CLIB89</strain>
        <strain evidence="16">CLIB89(W29)</strain>
    </source>
</reference>
<dbReference type="Proteomes" id="UP000256601">
    <property type="component" value="Unassembled WGS sequence"/>
</dbReference>
<keyword evidence="5 11" id="KW-0547">Nucleotide-binding</keyword>
<dbReference type="InterPro" id="IPR003959">
    <property type="entry name" value="ATPase_AAA_core"/>
</dbReference>
<evidence type="ECO:0000256" key="3">
    <source>
        <dbReference type="ARBA" id="ARBA00006914"/>
    </source>
</evidence>
<dbReference type="GO" id="GO:0010604">
    <property type="term" value="P:positive regulation of macromolecule metabolic process"/>
    <property type="evidence" value="ECO:0007669"/>
    <property type="project" value="UniProtKB-ARBA"/>
</dbReference>
<evidence type="ECO:0000256" key="10">
    <source>
        <dbReference type="ARBA" id="ARBA00069320"/>
    </source>
</evidence>
<reference evidence="15 17" key="2">
    <citation type="submission" date="2018-07" db="EMBL/GenBank/DDBJ databases">
        <title>Draft Genome Assemblies for Five Robust Yarrowia lipolytica Strains Exhibiting High Lipid Production and Pentose Sugar Utilization and Sugar Alcohol Secretion from Undetoxified Lignocellulosic Biomass Hydrolysates.</title>
        <authorList>
            <consortium name="DOE Joint Genome Institute"/>
            <person name="Walker C."/>
            <person name="Ryu S."/>
            <person name="Na H."/>
            <person name="Zane M."/>
            <person name="LaButti K."/>
            <person name="Lipzen A."/>
            <person name="Haridas S."/>
            <person name="Barry K."/>
            <person name="Grigoriev I.V."/>
            <person name="Quarterman J."/>
            <person name="Slininger P."/>
            <person name="Dien B."/>
            <person name="Trinh C.T."/>
        </authorList>
    </citation>
    <scope>NUCLEOTIDE SEQUENCE [LARGE SCALE GENOMIC DNA]</scope>
    <source>
        <strain evidence="15 17">YB392</strain>
    </source>
</reference>
<dbReference type="OMA" id="NKISHEH"/>
<dbReference type="SMART" id="SM00382">
    <property type="entry name" value="AAA"/>
    <property type="match status" value="1"/>
</dbReference>
<accession>A0A1H6PZ24</accession>
<dbReference type="eggNOG" id="KOG0652">
    <property type="taxonomic scope" value="Eukaryota"/>
</dbReference>
<dbReference type="GO" id="GO:0016887">
    <property type="term" value="F:ATP hydrolysis activity"/>
    <property type="evidence" value="ECO:0007669"/>
    <property type="project" value="InterPro"/>
</dbReference>
<comment type="function">
    <text evidence="9">The 26S proteasome is involved in the ATP-dependent degradation of ubiquitinated proteins. The regulatory (or ATPase) complex confers ATP dependency and substrate specificity to the 26S complex.</text>
</comment>
<protein>
    <recommendedName>
        <fullName evidence="10">26S proteasome regulatory subunit 6A</fullName>
    </recommendedName>
</protein>
<dbReference type="SUPFAM" id="SSF52540">
    <property type="entry name" value="P-loop containing nucleoside triphosphate hydrolases"/>
    <property type="match status" value="1"/>
</dbReference>
<dbReference type="GeneID" id="2910831"/>
<dbReference type="AlphaFoldDB" id="A0A1H6PZ24"/>
<dbReference type="InterPro" id="IPR003960">
    <property type="entry name" value="ATPase_AAA_CS"/>
</dbReference>
<proteinExistence type="inferred from homology"/>